<dbReference type="PANTHER" id="PTHR30387:SF2">
    <property type="entry name" value="MANNONATE DEHYDRATASE"/>
    <property type="match status" value="1"/>
</dbReference>
<evidence type="ECO:0000313" key="10">
    <source>
        <dbReference type="EMBL" id="SEK69787.1"/>
    </source>
</evidence>
<sequence length="387" mass="43554">MKLLKPTWRWFGPDDPVTLQEIRQTDATGIVTALHDIPHGEVWPMAAIAARKQLIEQAGLTWDVVESVTVHESIKTQTGDYTGYIEKYKLTLENLAACGIRIVTYNFMPVLDWVRTNNSYRLPNGAEALYFDKADLALFDIHLLERKNAANDYDAATVAVAAQRWQQYTDAQKQAIADTILLGIPSEKKLDIPGIRERLQHYKHITRQQLRQHLQYFLQQVVPVAEKLDIKLAIHPDDPPFDVLGLPRIVSSHDDIAFILQMVDSPANGICYCTGSLGAGTHNDLPAILRMIGSRVNFVHLRNVQQDTSGNFYEADHLQGDVDMYTIMKTLLQLQQQQPLPIPFRPDHGHRMLDDLQKHCNPGYTAIGRMKGLAALLGLQRGIAGGR</sequence>
<protein>
    <recommendedName>
        <fullName evidence="5 9">Mannonate dehydratase</fullName>
        <ecNumber evidence="5 9">4.2.1.8</ecNumber>
    </recommendedName>
    <alternativeName>
        <fullName evidence="9">D-mannonate hydro-lyase</fullName>
    </alternativeName>
</protein>
<dbReference type="AlphaFoldDB" id="A0A1H7J7F2"/>
<keyword evidence="7 9" id="KW-0464">Manganese</keyword>
<dbReference type="PANTHER" id="PTHR30387">
    <property type="entry name" value="MANNONATE DEHYDRATASE"/>
    <property type="match status" value="1"/>
</dbReference>
<comment type="similarity">
    <text evidence="4 9">Belongs to the mannonate dehydratase family.</text>
</comment>
<comment type="function">
    <text evidence="2 9">Catalyzes the dehydration of D-mannonate.</text>
</comment>
<dbReference type="InterPro" id="IPR004628">
    <property type="entry name" value="Man_deHydtase"/>
</dbReference>
<keyword evidence="8 9" id="KW-0456">Lyase</keyword>
<dbReference type="HAMAP" id="MF_00106">
    <property type="entry name" value="UxuA"/>
    <property type="match status" value="1"/>
</dbReference>
<organism evidence="10 11">
    <name type="scientific">Chitinophaga rupis</name>
    <dbReference type="NCBI Taxonomy" id="573321"/>
    <lineage>
        <taxon>Bacteria</taxon>
        <taxon>Pseudomonadati</taxon>
        <taxon>Bacteroidota</taxon>
        <taxon>Chitinophagia</taxon>
        <taxon>Chitinophagales</taxon>
        <taxon>Chitinophagaceae</taxon>
        <taxon>Chitinophaga</taxon>
    </lineage>
</organism>
<evidence type="ECO:0000256" key="3">
    <source>
        <dbReference type="ARBA" id="ARBA00004892"/>
    </source>
</evidence>
<dbReference type="GO" id="GO:0030145">
    <property type="term" value="F:manganese ion binding"/>
    <property type="evidence" value="ECO:0007669"/>
    <property type="project" value="TreeGrafter"/>
</dbReference>
<dbReference type="RefSeq" id="WP_089908291.1">
    <property type="nucleotide sequence ID" value="NZ_FOBB01000001.1"/>
</dbReference>
<comment type="cofactor">
    <cofactor evidence="9">
        <name>Fe(2+)</name>
        <dbReference type="ChEBI" id="CHEBI:29033"/>
    </cofactor>
    <cofactor evidence="9">
        <name>Mn(2+)</name>
        <dbReference type="ChEBI" id="CHEBI:29035"/>
    </cofactor>
</comment>
<dbReference type="GO" id="GO:0042840">
    <property type="term" value="P:D-glucuronate catabolic process"/>
    <property type="evidence" value="ECO:0007669"/>
    <property type="project" value="TreeGrafter"/>
</dbReference>
<dbReference type="Pfam" id="PF03786">
    <property type="entry name" value="UxuA"/>
    <property type="match status" value="1"/>
</dbReference>
<dbReference type="GO" id="GO:0008927">
    <property type="term" value="F:mannonate dehydratase activity"/>
    <property type="evidence" value="ECO:0007669"/>
    <property type="project" value="UniProtKB-UniRule"/>
</dbReference>
<evidence type="ECO:0000256" key="9">
    <source>
        <dbReference type="HAMAP-Rule" id="MF_00106"/>
    </source>
</evidence>
<dbReference type="UniPathway" id="UPA00246"/>
<evidence type="ECO:0000313" key="11">
    <source>
        <dbReference type="Proteomes" id="UP000198984"/>
    </source>
</evidence>
<dbReference type="Proteomes" id="UP000198984">
    <property type="component" value="Unassembled WGS sequence"/>
</dbReference>
<dbReference type="PIRSF" id="PIRSF016049">
    <property type="entry name" value="Man_dehyd"/>
    <property type="match status" value="1"/>
</dbReference>
<comment type="catalytic activity">
    <reaction evidence="1 9">
        <text>D-mannonate = 2-dehydro-3-deoxy-D-gluconate + H2O</text>
        <dbReference type="Rhea" id="RHEA:20097"/>
        <dbReference type="ChEBI" id="CHEBI:15377"/>
        <dbReference type="ChEBI" id="CHEBI:17767"/>
        <dbReference type="ChEBI" id="CHEBI:57990"/>
        <dbReference type="EC" id="4.2.1.8"/>
    </reaction>
</comment>
<comment type="pathway">
    <text evidence="3 9">Carbohydrate metabolism; pentose and glucuronate interconversion.</text>
</comment>
<evidence type="ECO:0000256" key="1">
    <source>
        <dbReference type="ARBA" id="ARBA00001794"/>
    </source>
</evidence>
<dbReference type="SUPFAM" id="SSF51658">
    <property type="entry name" value="Xylose isomerase-like"/>
    <property type="match status" value="1"/>
</dbReference>
<name>A0A1H7J7F2_9BACT</name>
<accession>A0A1H7J7F2</accession>
<proteinExistence type="inferred from homology"/>
<dbReference type="EC" id="4.2.1.8" evidence="5 9"/>
<keyword evidence="11" id="KW-1185">Reference proteome</keyword>
<dbReference type="STRING" id="573321.SAMN04488505_101718"/>
<dbReference type="Gene3D" id="3.20.20.150">
    <property type="entry name" value="Divalent-metal-dependent TIM barrel enzymes"/>
    <property type="match status" value="1"/>
</dbReference>
<evidence type="ECO:0000256" key="7">
    <source>
        <dbReference type="ARBA" id="ARBA00023211"/>
    </source>
</evidence>
<evidence type="ECO:0000256" key="6">
    <source>
        <dbReference type="ARBA" id="ARBA00023004"/>
    </source>
</evidence>
<dbReference type="NCBIfam" id="NF003027">
    <property type="entry name" value="PRK03906.1"/>
    <property type="match status" value="1"/>
</dbReference>
<gene>
    <name evidence="9" type="primary">uxuA</name>
    <name evidence="10" type="ORF">SAMN04488505_101718</name>
</gene>
<reference evidence="10 11" key="1">
    <citation type="submission" date="2016-10" db="EMBL/GenBank/DDBJ databases">
        <authorList>
            <person name="de Groot N.N."/>
        </authorList>
    </citation>
    <scope>NUCLEOTIDE SEQUENCE [LARGE SCALE GENOMIC DNA]</scope>
    <source>
        <strain evidence="10 11">DSM 21039</strain>
    </source>
</reference>
<dbReference type="InterPro" id="IPR036237">
    <property type="entry name" value="Xyl_isomerase-like_sf"/>
</dbReference>
<keyword evidence="6 9" id="KW-0408">Iron</keyword>
<dbReference type="NCBIfam" id="TIGR00695">
    <property type="entry name" value="uxuA"/>
    <property type="match status" value="1"/>
</dbReference>
<dbReference type="OrthoDB" id="9780250at2"/>
<evidence type="ECO:0000256" key="5">
    <source>
        <dbReference type="ARBA" id="ARBA00012927"/>
    </source>
</evidence>
<evidence type="ECO:0000256" key="4">
    <source>
        <dbReference type="ARBA" id="ARBA00007389"/>
    </source>
</evidence>
<dbReference type="EMBL" id="FOBB01000001">
    <property type="protein sequence ID" value="SEK69787.1"/>
    <property type="molecule type" value="Genomic_DNA"/>
</dbReference>
<evidence type="ECO:0000256" key="8">
    <source>
        <dbReference type="ARBA" id="ARBA00023239"/>
    </source>
</evidence>
<dbReference type="GO" id="GO:0008198">
    <property type="term" value="F:ferrous iron binding"/>
    <property type="evidence" value="ECO:0007669"/>
    <property type="project" value="TreeGrafter"/>
</dbReference>
<evidence type="ECO:0000256" key="2">
    <source>
        <dbReference type="ARBA" id="ARBA00002713"/>
    </source>
</evidence>